<dbReference type="EMBL" id="AAWS01000014">
    <property type="protein sequence ID" value="EAY28808.1"/>
    <property type="molecule type" value="Genomic_DNA"/>
</dbReference>
<evidence type="ECO:0008006" key="3">
    <source>
        <dbReference type="Google" id="ProtNLM"/>
    </source>
</evidence>
<gene>
    <name evidence="1" type="ORF">M23134_07906</name>
</gene>
<organism evidence="1 2">
    <name type="scientific">Microscilla marina ATCC 23134</name>
    <dbReference type="NCBI Taxonomy" id="313606"/>
    <lineage>
        <taxon>Bacteria</taxon>
        <taxon>Pseudomonadati</taxon>
        <taxon>Bacteroidota</taxon>
        <taxon>Cytophagia</taxon>
        <taxon>Cytophagales</taxon>
        <taxon>Microscillaceae</taxon>
        <taxon>Microscilla</taxon>
    </lineage>
</organism>
<evidence type="ECO:0000313" key="1">
    <source>
        <dbReference type="EMBL" id="EAY28808.1"/>
    </source>
</evidence>
<name>A1ZLQ4_MICM2</name>
<dbReference type="NCBIfam" id="NF038262">
    <property type="entry name" value="SiaB_fam_kinase"/>
    <property type="match status" value="1"/>
</dbReference>
<dbReference type="Proteomes" id="UP000004095">
    <property type="component" value="Unassembled WGS sequence"/>
</dbReference>
<dbReference type="Pfam" id="PF19788">
    <property type="entry name" value="DUF6272"/>
    <property type="match status" value="1"/>
</dbReference>
<dbReference type="InterPro" id="IPR046239">
    <property type="entry name" value="DUF6272"/>
</dbReference>
<proteinExistence type="predicted"/>
<accession>A1ZLQ4</accession>
<sequence length="183" mass="20961">MLATIDICMANSFMYHTDFQVQAPIITYKGPITHELIAKIKGYIQRTFKKTKVHYKLLAIFIELAQNVIVYSEEQNTFIGNESVGTLIIDERDDCYLLITGNTVSNSSVETLLERCEYINSLDRDGLRKFKRDLRKKDKDQKNKRAGIGLVQMALLSGHGLQVIAERINDEFTYLGFCVKVMK</sequence>
<reference evidence="1 2" key="1">
    <citation type="submission" date="2007-01" db="EMBL/GenBank/DDBJ databases">
        <authorList>
            <person name="Haygood M."/>
            <person name="Podell S."/>
            <person name="Anderson C."/>
            <person name="Hopkinson B."/>
            <person name="Roe K."/>
            <person name="Barbeau K."/>
            <person name="Gaasterland T."/>
            <person name="Ferriera S."/>
            <person name="Johnson J."/>
            <person name="Kravitz S."/>
            <person name="Beeson K."/>
            <person name="Sutton G."/>
            <person name="Rogers Y.-H."/>
            <person name="Friedman R."/>
            <person name="Frazier M."/>
            <person name="Venter J.C."/>
        </authorList>
    </citation>
    <scope>NUCLEOTIDE SEQUENCE [LARGE SCALE GENOMIC DNA]</scope>
    <source>
        <strain evidence="1 2">ATCC 23134</strain>
    </source>
</reference>
<protein>
    <recommendedName>
        <fullName evidence="3">Histidine kinase/HSP90-like ATPase domain-containing protein</fullName>
    </recommendedName>
</protein>
<dbReference type="OrthoDB" id="981434at2"/>
<comment type="caution">
    <text evidence="1">The sequence shown here is derived from an EMBL/GenBank/DDBJ whole genome shotgun (WGS) entry which is preliminary data.</text>
</comment>
<keyword evidence="2" id="KW-1185">Reference proteome</keyword>
<dbReference type="AlphaFoldDB" id="A1ZLQ4"/>
<evidence type="ECO:0000313" key="2">
    <source>
        <dbReference type="Proteomes" id="UP000004095"/>
    </source>
</evidence>